<dbReference type="PRINTS" id="PR00344">
    <property type="entry name" value="BCTRLSENSOR"/>
</dbReference>
<dbReference type="Pfam" id="PF02518">
    <property type="entry name" value="HATPase_c"/>
    <property type="match status" value="1"/>
</dbReference>
<dbReference type="InterPro" id="IPR036890">
    <property type="entry name" value="HATPase_C_sf"/>
</dbReference>
<reference evidence="9 10" key="1">
    <citation type="submission" date="2019-11" db="EMBL/GenBank/DDBJ databases">
        <title>Pedobacter sp. HMF7056 Genome sequencing and assembly.</title>
        <authorList>
            <person name="Kang H."/>
            <person name="Kim H."/>
            <person name="Joh K."/>
        </authorList>
    </citation>
    <scope>NUCLEOTIDE SEQUENCE [LARGE SCALE GENOMIC DNA]</scope>
    <source>
        <strain evidence="9 10">HMF7056</strain>
    </source>
</reference>
<dbReference type="InterPro" id="IPR003661">
    <property type="entry name" value="HisK_dim/P_dom"/>
</dbReference>
<keyword evidence="4" id="KW-0808">Transferase</keyword>
<dbReference type="CDD" id="cd00130">
    <property type="entry name" value="PAS"/>
    <property type="match status" value="1"/>
</dbReference>
<dbReference type="SMART" id="SM00091">
    <property type="entry name" value="PAS"/>
    <property type="match status" value="3"/>
</dbReference>
<dbReference type="GO" id="GO:0000155">
    <property type="term" value="F:phosphorelay sensor kinase activity"/>
    <property type="evidence" value="ECO:0007669"/>
    <property type="project" value="InterPro"/>
</dbReference>
<dbReference type="Pfam" id="PF08448">
    <property type="entry name" value="PAS_4"/>
    <property type="match status" value="2"/>
</dbReference>
<dbReference type="AlphaFoldDB" id="A0A7K1XRY9"/>
<dbReference type="SMART" id="SM00086">
    <property type="entry name" value="PAC"/>
    <property type="match status" value="1"/>
</dbReference>
<name>A0A7K1XRY9_9SPHI</name>
<evidence type="ECO:0000259" key="8">
    <source>
        <dbReference type="PROSITE" id="PS50113"/>
    </source>
</evidence>
<comment type="catalytic activity">
    <reaction evidence="1">
        <text>ATP + protein L-histidine = ADP + protein N-phospho-L-histidine.</text>
        <dbReference type="EC" id="2.7.13.3"/>
    </reaction>
</comment>
<feature type="coiled-coil region" evidence="6">
    <location>
        <begin position="136"/>
        <end position="198"/>
    </location>
</feature>
<gene>
    <name evidence="9" type="ORF">GS398_00465</name>
</gene>
<dbReference type="Gene3D" id="2.10.70.100">
    <property type="match status" value="1"/>
</dbReference>
<dbReference type="InterPro" id="IPR052162">
    <property type="entry name" value="Sensor_kinase/Photoreceptor"/>
</dbReference>
<dbReference type="EC" id="2.7.13.3" evidence="2"/>
<evidence type="ECO:0000313" key="9">
    <source>
        <dbReference type="EMBL" id="MXV13761.1"/>
    </source>
</evidence>
<dbReference type="CDD" id="cd00075">
    <property type="entry name" value="HATPase"/>
    <property type="match status" value="1"/>
</dbReference>
<evidence type="ECO:0000256" key="5">
    <source>
        <dbReference type="ARBA" id="ARBA00022777"/>
    </source>
</evidence>
<dbReference type="InterPro" id="IPR000014">
    <property type="entry name" value="PAS"/>
</dbReference>
<feature type="domain" description="Histidine kinase" evidence="7">
    <location>
        <begin position="476"/>
        <end position="688"/>
    </location>
</feature>
<keyword evidence="6" id="KW-0175">Coiled coil</keyword>
<dbReference type="PROSITE" id="PS50113">
    <property type="entry name" value="PAC"/>
    <property type="match status" value="2"/>
</dbReference>
<organism evidence="9 10">
    <name type="scientific">Hufsiella ginkgonis</name>
    <dbReference type="NCBI Taxonomy" id="2695274"/>
    <lineage>
        <taxon>Bacteria</taxon>
        <taxon>Pseudomonadati</taxon>
        <taxon>Bacteroidota</taxon>
        <taxon>Sphingobacteriia</taxon>
        <taxon>Sphingobacteriales</taxon>
        <taxon>Sphingobacteriaceae</taxon>
        <taxon>Hufsiella</taxon>
    </lineage>
</organism>
<dbReference type="InterPro" id="IPR003594">
    <property type="entry name" value="HATPase_dom"/>
</dbReference>
<dbReference type="Gene3D" id="3.30.450.20">
    <property type="entry name" value="PAS domain"/>
    <property type="match status" value="3"/>
</dbReference>
<evidence type="ECO:0000256" key="2">
    <source>
        <dbReference type="ARBA" id="ARBA00012438"/>
    </source>
</evidence>
<dbReference type="SMART" id="SM00388">
    <property type="entry name" value="HisKA"/>
    <property type="match status" value="1"/>
</dbReference>
<dbReference type="PANTHER" id="PTHR43304:SF1">
    <property type="entry name" value="PAC DOMAIN-CONTAINING PROTEIN"/>
    <property type="match status" value="1"/>
</dbReference>
<evidence type="ECO:0000256" key="4">
    <source>
        <dbReference type="ARBA" id="ARBA00022679"/>
    </source>
</evidence>
<keyword evidence="3" id="KW-0597">Phosphoprotein</keyword>
<dbReference type="InterPro" id="IPR000700">
    <property type="entry name" value="PAS-assoc_C"/>
</dbReference>
<keyword evidence="10" id="KW-1185">Reference proteome</keyword>
<dbReference type="InterPro" id="IPR001610">
    <property type="entry name" value="PAC"/>
</dbReference>
<dbReference type="CDD" id="cd00082">
    <property type="entry name" value="HisKA"/>
    <property type="match status" value="1"/>
</dbReference>
<dbReference type="Pfam" id="PF00512">
    <property type="entry name" value="HisKA"/>
    <property type="match status" value="1"/>
</dbReference>
<feature type="domain" description="PAC" evidence="8">
    <location>
        <begin position="290"/>
        <end position="345"/>
    </location>
</feature>
<protein>
    <recommendedName>
        <fullName evidence="2">histidine kinase</fullName>
        <ecNumber evidence="2">2.7.13.3</ecNumber>
    </recommendedName>
</protein>
<dbReference type="Proteomes" id="UP000451233">
    <property type="component" value="Unassembled WGS sequence"/>
</dbReference>
<dbReference type="NCBIfam" id="TIGR00229">
    <property type="entry name" value="sensory_box"/>
    <property type="match status" value="1"/>
</dbReference>
<dbReference type="Pfam" id="PF08447">
    <property type="entry name" value="PAS_3"/>
    <property type="match status" value="1"/>
</dbReference>
<dbReference type="Gene3D" id="3.30.565.10">
    <property type="entry name" value="Histidine kinase-like ATPase, C-terminal domain"/>
    <property type="match status" value="1"/>
</dbReference>
<dbReference type="SMART" id="SM00387">
    <property type="entry name" value="HATPase_c"/>
    <property type="match status" value="1"/>
</dbReference>
<evidence type="ECO:0000256" key="6">
    <source>
        <dbReference type="SAM" id="Coils"/>
    </source>
</evidence>
<evidence type="ECO:0000256" key="1">
    <source>
        <dbReference type="ARBA" id="ARBA00000085"/>
    </source>
</evidence>
<dbReference type="SUPFAM" id="SSF55874">
    <property type="entry name" value="ATPase domain of HSP90 chaperone/DNA topoisomerase II/histidine kinase"/>
    <property type="match status" value="1"/>
</dbReference>
<keyword evidence="5" id="KW-0418">Kinase</keyword>
<dbReference type="FunFam" id="3.30.565.10:FF:000006">
    <property type="entry name" value="Sensor histidine kinase WalK"/>
    <property type="match status" value="1"/>
</dbReference>
<dbReference type="InterPro" id="IPR013655">
    <property type="entry name" value="PAS_fold_3"/>
</dbReference>
<comment type="caution">
    <text evidence="9">The sequence shown here is derived from an EMBL/GenBank/DDBJ whole genome shotgun (WGS) entry which is preliminary data.</text>
</comment>
<dbReference type="PROSITE" id="PS50109">
    <property type="entry name" value="HIS_KIN"/>
    <property type="match status" value="1"/>
</dbReference>
<dbReference type="PANTHER" id="PTHR43304">
    <property type="entry name" value="PHYTOCHROME-LIKE PROTEIN CPH1"/>
    <property type="match status" value="1"/>
</dbReference>
<dbReference type="SUPFAM" id="SSF55785">
    <property type="entry name" value="PYP-like sensor domain (PAS domain)"/>
    <property type="match status" value="3"/>
</dbReference>
<evidence type="ECO:0000259" key="7">
    <source>
        <dbReference type="PROSITE" id="PS50109"/>
    </source>
</evidence>
<dbReference type="InterPro" id="IPR035965">
    <property type="entry name" value="PAS-like_dom_sf"/>
</dbReference>
<dbReference type="InterPro" id="IPR005467">
    <property type="entry name" value="His_kinase_dom"/>
</dbReference>
<evidence type="ECO:0000256" key="3">
    <source>
        <dbReference type="ARBA" id="ARBA00022553"/>
    </source>
</evidence>
<dbReference type="InterPro" id="IPR036097">
    <property type="entry name" value="HisK_dim/P_sf"/>
</dbReference>
<accession>A0A7K1XRY9</accession>
<dbReference type="InterPro" id="IPR004358">
    <property type="entry name" value="Sig_transdc_His_kin-like_C"/>
</dbReference>
<dbReference type="RefSeq" id="WP_160904791.1">
    <property type="nucleotide sequence ID" value="NZ_WVHS01000001.1"/>
</dbReference>
<dbReference type="Gene3D" id="1.10.287.130">
    <property type="match status" value="1"/>
</dbReference>
<dbReference type="EMBL" id="WVHS01000001">
    <property type="protein sequence ID" value="MXV13761.1"/>
    <property type="molecule type" value="Genomic_DNA"/>
</dbReference>
<proteinExistence type="predicted"/>
<dbReference type="InterPro" id="IPR013656">
    <property type="entry name" value="PAS_4"/>
</dbReference>
<feature type="domain" description="PAC" evidence="8">
    <location>
        <begin position="420"/>
        <end position="472"/>
    </location>
</feature>
<dbReference type="SUPFAM" id="SSF47384">
    <property type="entry name" value="Homodimeric domain of signal transducing histidine kinase"/>
    <property type="match status" value="1"/>
</dbReference>
<evidence type="ECO:0000313" key="10">
    <source>
        <dbReference type="Proteomes" id="UP000451233"/>
    </source>
</evidence>
<sequence>MSNLPFNFDSDTLLSILRRSKDATAIYSDENLTIAFANEAMMRLWGKANDLTGSTLEQALPELEGQPFVNLLKEVWRTGQTYRATNTPADMVIDGELRRGHYDFIYEALPGNQGKTLCILHTATEVSDRVAAWKEIEERHLKEQELNEELTAAMEEYRATGEELQQLNEQYQVVNEEFQAANEQLESYQAELEEANLLLTRRNTLLVDEKTALSDAERKALSLMADAPVAIAVLSGPEMIVESANPMILKLWSKKVDVIGMPLAPAFPELEGQSFFEILGEVYRSGEPYRGNEVKAVINDGGKLTDRFFNFVYQPIHDPSGGIRSIMVVATDVTAQVDARKEAHDLNERFRLALSAGMLGSYELDIRTGKMICSDQCKRNFGLKPKDRLDFPDLLHAILPEHRSYVEERVNEAIQTKGVYTAEYQITWPDGSRHWITASGRPRYDESGNPVMMVGVTLDITERRLFEQQKDDFLSIASHELKTPITSLKANYQLLERLKDQPGNPIVPKLLGMMGKSIHKLAALTDELLNVKRLDEGRIMLHKTTFALNELMENCCTHVRTEGEYELAVSVSPHLWVFADEHRVDQVITNFVNNAVKYAPGSKKIFLSAEKIAGEIKISVRDTGPGIPKDQVPHLFDRFWRASHSGSEYTGLGLGLYICAEIVRAHGGEIGVETEIGNGSTFWFTLPN</sequence>